<dbReference type="Proteomes" id="UP000076532">
    <property type="component" value="Unassembled WGS sequence"/>
</dbReference>
<dbReference type="AlphaFoldDB" id="A0A166F7B4"/>
<sequence length="102" mass="10851">MRPLSRALTLANNRTATILFCGESNIKSNAWETHGFNIPQFAASKSCVSITLDVLGNYTEEDPLPAGRSMENLILLPDGTIWMRNGAATGTAGCGNTTYTAG</sequence>
<dbReference type="InterPro" id="IPR037293">
    <property type="entry name" value="Gal_Oxidase_central_sf"/>
</dbReference>
<keyword evidence="2" id="KW-1185">Reference proteome</keyword>
<protein>
    <submittedName>
        <fullName evidence="1">Copper radical oxidase</fullName>
    </submittedName>
</protein>
<dbReference type="Gene3D" id="2.130.10.80">
    <property type="entry name" value="Galactose oxidase/kelch, beta-propeller"/>
    <property type="match status" value="1"/>
</dbReference>
<dbReference type="EMBL" id="KV417592">
    <property type="protein sequence ID" value="KZP16512.1"/>
    <property type="molecule type" value="Genomic_DNA"/>
</dbReference>
<name>A0A166F7B4_9AGAM</name>
<dbReference type="PANTHER" id="PTHR32208">
    <property type="entry name" value="SECRETED PROTEIN-RELATED"/>
    <property type="match status" value="1"/>
</dbReference>
<evidence type="ECO:0000313" key="1">
    <source>
        <dbReference type="EMBL" id="KZP16512.1"/>
    </source>
</evidence>
<gene>
    <name evidence="1" type="ORF">FIBSPDRAFT_865853</name>
</gene>
<dbReference type="OrthoDB" id="2019572at2759"/>
<dbReference type="PANTHER" id="PTHR32208:SF21">
    <property type="entry name" value="LOW QUALITY PROTEIN: ALDEHYDE OXIDASE GLOX-LIKE"/>
    <property type="match status" value="1"/>
</dbReference>
<dbReference type="STRING" id="436010.A0A166F7B4"/>
<accession>A0A166F7B4</accession>
<organism evidence="1 2">
    <name type="scientific">Athelia psychrophila</name>
    <dbReference type="NCBI Taxonomy" id="1759441"/>
    <lineage>
        <taxon>Eukaryota</taxon>
        <taxon>Fungi</taxon>
        <taxon>Dikarya</taxon>
        <taxon>Basidiomycota</taxon>
        <taxon>Agaricomycotina</taxon>
        <taxon>Agaricomycetes</taxon>
        <taxon>Agaricomycetidae</taxon>
        <taxon>Atheliales</taxon>
        <taxon>Atheliaceae</taxon>
        <taxon>Athelia</taxon>
    </lineage>
</organism>
<reference evidence="1 2" key="1">
    <citation type="journal article" date="2016" name="Mol. Biol. Evol.">
        <title>Comparative Genomics of Early-Diverging Mushroom-Forming Fungi Provides Insights into the Origins of Lignocellulose Decay Capabilities.</title>
        <authorList>
            <person name="Nagy L.G."/>
            <person name="Riley R."/>
            <person name="Tritt A."/>
            <person name="Adam C."/>
            <person name="Daum C."/>
            <person name="Floudas D."/>
            <person name="Sun H."/>
            <person name="Yadav J.S."/>
            <person name="Pangilinan J."/>
            <person name="Larsson K.H."/>
            <person name="Matsuura K."/>
            <person name="Barry K."/>
            <person name="Labutti K."/>
            <person name="Kuo R."/>
            <person name="Ohm R.A."/>
            <person name="Bhattacharya S.S."/>
            <person name="Shirouzu T."/>
            <person name="Yoshinaga Y."/>
            <person name="Martin F.M."/>
            <person name="Grigoriev I.V."/>
            <person name="Hibbett D.S."/>
        </authorList>
    </citation>
    <scope>NUCLEOTIDE SEQUENCE [LARGE SCALE GENOMIC DNA]</scope>
    <source>
        <strain evidence="1 2">CBS 109695</strain>
    </source>
</reference>
<evidence type="ECO:0000313" key="2">
    <source>
        <dbReference type="Proteomes" id="UP000076532"/>
    </source>
</evidence>
<proteinExistence type="predicted"/>